<dbReference type="AlphaFoldDB" id="A0A8K0RDW4"/>
<feature type="region of interest" description="Disordered" evidence="1">
    <location>
        <begin position="256"/>
        <end position="275"/>
    </location>
</feature>
<feature type="compositionally biased region" description="Low complexity" evidence="1">
    <location>
        <begin position="351"/>
        <end position="366"/>
    </location>
</feature>
<feature type="compositionally biased region" description="Basic and acidic residues" evidence="1">
    <location>
        <begin position="262"/>
        <end position="271"/>
    </location>
</feature>
<evidence type="ECO:0000313" key="3">
    <source>
        <dbReference type="Proteomes" id="UP000813461"/>
    </source>
</evidence>
<proteinExistence type="predicted"/>
<dbReference type="Proteomes" id="UP000813461">
    <property type="component" value="Unassembled WGS sequence"/>
</dbReference>
<sequence length="412" mass="42990">MGGSKGGGAAVRSGGLVVLDQTCPLVVATRTATQNQSRALGTALHRAGVVGPMQRLRAGRRRRRRQQFTDAGSLYGTARCSYLSTTSSRLGPSAPLAARARLRYHLSTTSIKLGRIDAGDVGWRGCGVDGHDSGGDGRGRSKETCGKCSWAAGVFTAARLAHGRLAARAPGQSQSQSQNLRIRLVLSGPACSTHPPVLHLHLRAPAPPKRALLCSRCRLRGFAQMVCVHPANFSTRTPLQGDAVLAALGVLPVSLAGTPPPEHGRPYEQRDPTSGSDMLMASFTSVCRGSVLRAAASRFGELGPVPRPLDASNSRLALVSLRSTRAMPSRRQACQAQLLSSGRRQSGGGHASDATPAAAAPGTRSPSPLAMILPVAEGLAGYNQARCSLAACMSLGKVLLDEVSSVPGLRKR</sequence>
<dbReference type="EMBL" id="JAGMVJ010000004">
    <property type="protein sequence ID" value="KAH7091018.1"/>
    <property type="molecule type" value="Genomic_DNA"/>
</dbReference>
<evidence type="ECO:0000256" key="1">
    <source>
        <dbReference type="SAM" id="MobiDB-lite"/>
    </source>
</evidence>
<keyword evidence="3" id="KW-1185">Reference proteome</keyword>
<evidence type="ECO:0000313" key="2">
    <source>
        <dbReference type="EMBL" id="KAH7091018.1"/>
    </source>
</evidence>
<organism evidence="2 3">
    <name type="scientific">Paraphoma chrysanthemicola</name>
    <dbReference type="NCBI Taxonomy" id="798071"/>
    <lineage>
        <taxon>Eukaryota</taxon>
        <taxon>Fungi</taxon>
        <taxon>Dikarya</taxon>
        <taxon>Ascomycota</taxon>
        <taxon>Pezizomycotina</taxon>
        <taxon>Dothideomycetes</taxon>
        <taxon>Pleosporomycetidae</taxon>
        <taxon>Pleosporales</taxon>
        <taxon>Pleosporineae</taxon>
        <taxon>Phaeosphaeriaceae</taxon>
        <taxon>Paraphoma</taxon>
    </lineage>
</organism>
<gene>
    <name evidence="2" type="ORF">FB567DRAFT_616364</name>
</gene>
<accession>A0A8K0RDW4</accession>
<name>A0A8K0RDW4_9PLEO</name>
<comment type="caution">
    <text evidence="2">The sequence shown here is derived from an EMBL/GenBank/DDBJ whole genome shotgun (WGS) entry which is preliminary data.</text>
</comment>
<feature type="region of interest" description="Disordered" evidence="1">
    <location>
        <begin position="338"/>
        <end position="366"/>
    </location>
</feature>
<reference evidence="2" key="1">
    <citation type="journal article" date="2021" name="Nat. Commun.">
        <title>Genetic determinants of endophytism in the Arabidopsis root mycobiome.</title>
        <authorList>
            <person name="Mesny F."/>
            <person name="Miyauchi S."/>
            <person name="Thiergart T."/>
            <person name="Pickel B."/>
            <person name="Atanasova L."/>
            <person name="Karlsson M."/>
            <person name="Huettel B."/>
            <person name="Barry K.W."/>
            <person name="Haridas S."/>
            <person name="Chen C."/>
            <person name="Bauer D."/>
            <person name="Andreopoulos W."/>
            <person name="Pangilinan J."/>
            <person name="LaButti K."/>
            <person name="Riley R."/>
            <person name="Lipzen A."/>
            <person name="Clum A."/>
            <person name="Drula E."/>
            <person name="Henrissat B."/>
            <person name="Kohler A."/>
            <person name="Grigoriev I.V."/>
            <person name="Martin F.M."/>
            <person name="Hacquard S."/>
        </authorList>
    </citation>
    <scope>NUCLEOTIDE SEQUENCE</scope>
    <source>
        <strain evidence="2">MPI-SDFR-AT-0120</strain>
    </source>
</reference>
<protein>
    <submittedName>
        <fullName evidence="2">Uncharacterized protein</fullName>
    </submittedName>
</protein>